<accession>A0AAJ7CH17</accession>
<proteinExistence type="inferred from homology"/>
<evidence type="ECO:0000256" key="8">
    <source>
        <dbReference type="ARBA" id="ARBA00022989"/>
    </source>
</evidence>
<evidence type="ECO:0000256" key="12">
    <source>
        <dbReference type="SAM" id="SignalP"/>
    </source>
</evidence>
<dbReference type="RefSeq" id="XP_015610392.1">
    <property type="nucleotide sequence ID" value="XM_015754906.2"/>
</dbReference>
<dbReference type="PROSITE" id="PS51450">
    <property type="entry name" value="LRR"/>
    <property type="match status" value="4"/>
</dbReference>
<dbReference type="SMART" id="SM00364">
    <property type="entry name" value="LRR_BAC"/>
    <property type="match status" value="5"/>
</dbReference>
<dbReference type="GO" id="GO:0005886">
    <property type="term" value="C:plasma membrane"/>
    <property type="evidence" value="ECO:0007669"/>
    <property type="project" value="UniProtKB-SubCell"/>
</dbReference>
<evidence type="ECO:0000256" key="2">
    <source>
        <dbReference type="ARBA" id="ARBA00009634"/>
    </source>
</evidence>
<keyword evidence="8 11" id="KW-1133">Transmembrane helix</keyword>
<dbReference type="InterPro" id="IPR035897">
    <property type="entry name" value="Toll_tir_struct_dom_sf"/>
</dbReference>
<name>A0AAJ7CH17_CEPCN</name>
<keyword evidence="5 11" id="KW-0812">Transmembrane</keyword>
<comment type="subcellular location">
    <subcellularLocation>
        <location evidence="1">Cell membrane</location>
    </subcellularLocation>
</comment>
<keyword evidence="7" id="KW-0677">Repeat</keyword>
<dbReference type="SMART" id="SM00365">
    <property type="entry name" value="LRR_SD22"/>
    <property type="match status" value="10"/>
</dbReference>
<dbReference type="Pfam" id="PF13855">
    <property type="entry name" value="LRR_8"/>
    <property type="match status" value="4"/>
</dbReference>
<keyword evidence="9 11" id="KW-0472">Membrane</keyword>
<dbReference type="SUPFAM" id="SSF52200">
    <property type="entry name" value="Toll/Interleukin receptor TIR domain"/>
    <property type="match status" value="1"/>
</dbReference>
<organism evidence="14 15">
    <name type="scientific">Cephus cinctus</name>
    <name type="common">Wheat stem sawfly</name>
    <dbReference type="NCBI Taxonomy" id="211228"/>
    <lineage>
        <taxon>Eukaryota</taxon>
        <taxon>Metazoa</taxon>
        <taxon>Ecdysozoa</taxon>
        <taxon>Arthropoda</taxon>
        <taxon>Hexapoda</taxon>
        <taxon>Insecta</taxon>
        <taxon>Pterygota</taxon>
        <taxon>Neoptera</taxon>
        <taxon>Endopterygota</taxon>
        <taxon>Hymenoptera</taxon>
        <taxon>Cephoidea</taxon>
        <taxon>Cephidae</taxon>
        <taxon>Cephus</taxon>
    </lineage>
</organism>
<dbReference type="InterPro" id="IPR032675">
    <property type="entry name" value="LRR_dom_sf"/>
</dbReference>
<feature type="compositionally biased region" description="Polar residues" evidence="10">
    <location>
        <begin position="1224"/>
        <end position="1233"/>
    </location>
</feature>
<dbReference type="GO" id="GO:0007165">
    <property type="term" value="P:signal transduction"/>
    <property type="evidence" value="ECO:0007669"/>
    <property type="project" value="InterPro"/>
</dbReference>
<dbReference type="KEGG" id="ccin:107275103"/>
<protein>
    <submittedName>
        <fullName evidence="15">Toll-like receptor Tollo</fullName>
    </submittedName>
</protein>
<evidence type="ECO:0000313" key="14">
    <source>
        <dbReference type="Proteomes" id="UP000694920"/>
    </source>
</evidence>
<dbReference type="FunFam" id="3.80.10.10:FF:001438">
    <property type="entry name" value="Uncharacterized protein"/>
    <property type="match status" value="1"/>
</dbReference>
<dbReference type="PROSITE" id="PS50104">
    <property type="entry name" value="TIR"/>
    <property type="match status" value="1"/>
</dbReference>
<sequence length="1300" mass="143760">MESYGGTLALVLAMLLVAGNVNSRSITTLEAPRGCEWKKEADDKSLVCRLRTIANAPSLVGNLSSIQADSITSLGLECSDVLFFESQLAPNGFLAPLPKLQKLRVDYCKIRHLPGGIFASVNNLRKLSLRTHNSDWSAMTLELHRDALRGLSELRYLDLADNNLWTLPQELLCPVQSLASLNLTRNKLQDVVSLGLADWSTPCTPNLETLDVSSNDLGALPDRALSGLRSLTMLKLQDNAIAAVGDHALAGLGALQSLNVSSNRLVALPPELFAKTRDLRELILSNNSLSVLAPGLLEGLEQLQVLDLSSNKLSSRWVNRDTFTRLVRLVVLDLSFNALTRIDSHVFKGLFSLQVLKLEHNEIDTLSDGCFGSLRNLHSLTLSHNKISRLDPTHTMGLGALGQLFLDSNNLRVVHPRAFANLTDLRDLSLSGNSLMDVPEAVRELRSLNTLDLGNNQVSRIDNESFAGLNELYGLRLVDNKLENVSREAFASLPALQVLNLASNSIRHVEQSAFASNPMLRAIRLDGNQLTDIRGAFTSLSTLVWLNVSDNKLLWFDYSHLPASLEWLDMHANQVNELGNYYMVRNNLRIKNLDASFNLITDISDANVPDSVETLYLNNNKIRSVAAGTFLQKTNLEKVVLYGNEIKHLEVAALGLQPVPAERELPMFYIGDNPIFCDCTMEWLPRINELARLRQHPKVMDLDSVTCEMAHARAAPKRPLLSLKPRDFLCRYETHCFALCHCCDFDACDCEMTCPDNCSCYHDHIWSSNVVDCSNAGYKHVPERIPMDATEIYLDGNELGDLGSHVFIGKRRLEVLYLNNSGIAALHNRTFNGAGALRILHLEGNALRELRGFEFDQLERVSELYLDHNAIATVGNTTFNKMKKLEVLRLDSNRIVDFRPWEALAGAGAGARVALEGNAWSCECANAARLRTWLAEHRGDPEKMYCRDGAETLAQAMERCGDPATEAVSRGAQDSPLLGGNFVPLLAGALVAVIAVCLFVALAFAFRQDVRLWAHARYGLRLGKVTPPPDEERDRLYDGYIVYSGRDEDFVSRCLAAELEQSGLALCLHWRDLPPARPQEAVPPAAAAARRILIVFSPVFLAGEWQHPEFRAALRSALESIRPGSRRRRVVLLLATEPPACDPELQLLLQTCTVIVWGEKRFWEKLRFAMPDSADKRRDSKKVTNDRNRVPARYTAAPSAADSWTKPNGVLVAPVHAPTPTPTQSTYVSSASSRTEDEDSGAEHQHQHHGGYSALHTSTARPASLSSRGSHLYSTIPEPPVPTAPPSGTPLPANPRTYFV</sequence>
<dbReference type="FunFam" id="3.80.10.10:FF:001164">
    <property type="entry name" value="GH01279p"/>
    <property type="match status" value="2"/>
</dbReference>
<dbReference type="Pfam" id="PF13676">
    <property type="entry name" value="TIR_2"/>
    <property type="match status" value="1"/>
</dbReference>
<evidence type="ECO:0000259" key="13">
    <source>
        <dbReference type="PROSITE" id="PS50104"/>
    </source>
</evidence>
<dbReference type="InterPro" id="IPR000372">
    <property type="entry name" value="LRRNT"/>
</dbReference>
<keyword evidence="4" id="KW-0433">Leucine-rich repeat</keyword>
<dbReference type="PANTHER" id="PTHR24366">
    <property type="entry name" value="IG(IMMUNOGLOBULIN) AND LRR(LEUCINE RICH REPEAT) DOMAINS"/>
    <property type="match status" value="1"/>
</dbReference>
<comment type="similarity">
    <text evidence="2">Belongs to the Toll-like receptor family.</text>
</comment>
<evidence type="ECO:0000256" key="3">
    <source>
        <dbReference type="ARBA" id="ARBA00022475"/>
    </source>
</evidence>
<evidence type="ECO:0000256" key="1">
    <source>
        <dbReference type="ARBA" id="ARBA00004236"/>
    </source>
</evidence>
<dbReference type="SMART" id="SM00369">
    <property type="entry name" value="LRR_TYP"/>
    <property type="match status" value="24"/>
</dbReference>
<dbReference type="Proteomes" id="UP000694920">
    <property type="component" value="Unplaced"/>
</dbReference>
<reference evidence="15" key="1">
    <citation type="submission" date="2025-08" db="UniProtKB">
        <authorList>
            <consortium name="RefSeq"/>
        </authorList>
    </citation>
    <scope>IDENTIFICATION</scope>
</reference>
<dbReference type="Gene3D" id="3.80.10.10">
    <property type="entry name" value="Ribonuclease Inhibitor"/>
    <property type="match status" value="6"/>
</dbReference>
<evidence type="ECO:0000256" key="4">
    <source>
        <dbReference type="ARBA" id="ARBA00022614"/>
    </source>
</evidence>
<evidence type="ECO:0000256" key="7">
    <source>
        <dbReference type="ARBA" id="ARBA00022737"/>
    </source>
</evidence>
<dbReference type="GeneID" id="107275103"/>
<evidence type="ECO:0000256" key="6">
    <source>
        <dbReference type="ARBA" id="ARBA00022729"/>
    </source>
</evidence>
<feature type="domain" description="TIR" evidence="13">
    <location>
        <begin position="1035"/>
        <end position="1170"/>
    </location>
</feature>
<feature type="chain" id="PRO_5042496340" evidence="12">
    <location>
        <begin position="24"/>
        <end position="1300"/>
    </location>
</feature>
<feature type="transmembrane region" description="Helical" evidence="11">
    <location>
        <begin position="982"/>
        <end position="1006"/>
    </location>
</feature>
<feature type="compositionally biased region" description="Polar residues" evidence="10">
    <location>
        <begin position="1255"/>
        <end position="1273"/>
    </location>
</feature>
<keyword evidence="3" id="KW-1003">Cell membrane</keyword>
<feature type="compositionally biased region" description="Basic and acidic residues" evidence="10">
    <location>
        <begin position="1173"/>
        <end position="1189"/>
    </location>
</feature>
<evidence type="ECO:0000313" key="15">
    <source>
        <dbReference type="RefSeq" id="XP_015610392.1"/>
    </source>
</evidence>
<keyword evidence="6 12" id="KW-0732">Signal</keyword>
<evidence type="ECO:0000256" key="5">
    <source>
        <dbReference type="ARBA" id="ARBA00022692"/>
    </source>
</evidence>
<evidence type="ECO:0000256" key="9">
    <source>
        <dbReference type="ARBA" id="ARBA00023136"/>
    </source>
</evidence>
<dbReference type="SMART" id="SM00255">
    <property type="entry name" value="TIR"/>
    <property type="match status" value="1"/>
</dbReference>
<dbReference type="Gene3D" id="3.40.50.10140">
    <property type="entry name" value="Toll/interleukin-1 receptor homology (TIR) domain"/>
    <property type="match status" value="1"/>
</dbReference>
<dbReference type="SUPFAM" id="SSF52058">
    <property type="entry name" value="L domain-like"/>
    <property type="match status" value="3"/>
</dbReference>
<dbReference type="PANTHER" id="PTHR24366:SF161">
    <property type="entry name" value="TIR DOMAIN-CONTAINING PROTEIN"/>
    <property type="match status" value="1"/>
</dbReference>
<dbReference type="SMART" id="SM00013">
    <property type="entry name" value="LRRNT"/>
    <property type="match status" value="1"/>
</dbReference>
<keyword evidence="14" id="KW-1185">Reference proteome</keyword>
<feature type="signal peptide" evidence="12">
    <location>
        <begin position="1"/>
        <end position="23"/>
    </location>
</feature>
<feature type="region of interest" description="Disordered" evidence="10">
    <location>
        <begin position="1173"/>
        <end position="1300"/>
    </location>
</feature>
<gene>
    <name evidence="15" type="primary">LOC107275103</name>
</gene>
<feature type="compositionally biased region" description="Pro residues" evidence="10">
    <location>
        <begin position="1277"/>
        <end position="1293"/>
    </location>
</feature>
<dbReference type="InterPro" id="IPR001611">
    <property type="entry name" value="Leu-rich_rpt"/>
</dbReference>
<evidence type="ECO:0000256" key="10">
    <source>
        <dbReference type="SAM" id="MobiDB-lite"/>
    </source>
</evidence>
<dbReference type="InterPro" id="IPR003591">
    <property type="entry name" value="Leu-rich_rpt_typical-subtyp"/>
</dbReference>
<evidence type="ECO:0000256" key="11">
    <source>
        <dbReference type="SAM" id="Phobius"/>
    </source>
</evidence>
<dbReference type="InterPro" id="IPR000157">
    <property type="entry name" value="TIR_dom"/>
</dbReference>